<accession>A0ABP1RW35</accession>
<name>A0ABP1RW35_9HEXA</name>
<dbReference type="EMBL" id="CAXLJM020000112">
    <property type="protein sequence ID" value="CAL8136866.1"/>
    <property type="molecule type" value="Genomic_DNA"/>
</dbReference>
<comment type="caution">
    <text evidence="2">The sequence shown here is derived from an EMBL/GenBank/DDBJ whole genome shotgun (WGS) entry which is preliminary data.</text>
</comment>
<keyword evidence="3" id="KW-1185">Reference proteome</keyword>
<evidence type="ECO:0000313" key="3">
    <source>
        <dbReference type="Proteomes" id="UP001642540"/>
    </source>
</evidence>
<feature type="region of interest" description="Disordered" evidence="1">
    <location>
        <begin position="260"/>
        <end position="289"/>
    </location>
</feature>
<dbReference type="Proteomes" id="UP001642540">
    <property type="component" value="Unassembled WGS sequence"/>
</dbReference>
<evidence type="ECO:0000313" key="2">
    <source>
        <dbReference type="EMBL" id="CAL8136866.1"/>
    </source>
</evidence>
<evidence type="ECO:0000256" key="1">
    <source>
        <dbReference type="SAM" id="MobiDB-lite"/>
    </source>
</evidence>
<sequence length="289" mass="32102">MDRVRKARTPVRARVTRLCNQIQAEIDTGVPFKFTLEGLSEKLEAAQGRLKELDHLMIQAMLDAGAADADIEIEDDEAEDYMDRVRNAQRIVREAVHPLRDSEVASSSTSVGGVGKDHRTFKLPKVELKIFNVVAALQERFGKRELLQEVYVRELLGMVTQNAANPKGSISLSSMYDKLEAQLRALASLGISGSNMSVFLHPMIESSLPDNILLAWQRSSCYGKDGSTENPPKSKYDYLMEFIRLEVENEAKRTLVSSFDTHQSSVTEKRSSGGRVKNEIPTAASLAST</sequence>
<proteinExistence type="predicted"/>
<reference evidence="2 3" key="1">
    <citation type="submission" date="2024-08" db="EMBL/GenBank/DDBJ databases">
        <authorList>
            <person name="Cucini C."/>
            <person name="Frati F."/>
        </authorList>
    </citation>
    <scope>NUCLEOTIDE SEQUENCE [LARGE SCALE GENOMIC DNA]</scope>
</reference>
<organism evidence="2 3">
    <name type="scientific">Orchesella dallaii</name>
    <dbReference type="NCBI Taxonomy" id="48710"/>
    <lineage>
        <taxon>Eukaryota</taxon>
        <taxon>Metazoa</taxon>
        <taxon>Ecdysozoa</taxon>
        <taxon>Arthropoda</taxon>
        <taxon>Hexapoda</taxon>
        <taxon>Collembola</taxon>
        <taxon>Entomobryomorpha</taxon>
        <taxon>Entomobryoidea</taxon>
        <taxon>Orchesellidae</taxon>
        <taxon>Orchesellinae</taxon>
        <taxon>Orchesella</taxon>
    </lineage>
</organism>
<protein>
    <submittedName>
        <fullName evidence="2">Uncharacterized protein</fullName>
    </submittedName>
</protein>
<gene>
    <name evidence="2" type="ORF">ODALV1_LOCUS26651</name>
</gene>